<dbReference type="EMBL" id="CAJNNV010018885">
    <property type="protein sequence ID" value="CAE8606246.1"/>
    <property type="molecule type" value="Genomic_DNA"/>
</dbReference>
<feature type="compositionally biased region" description="Basic and acidic residues" evidence="1">
    <location>
        <begin position="45"/>
        <end position="75"/>
    </location>
</feature>
<accession>A0A813F0J4</accession>
<proteinExistence type="predicted"/>
<reference evidence="3" key="1">
    <citation type="submission" date="2021-02" db="EMBL/GenBank/DDBJ databases">
        <authorList>
            <person name="Dougan E. K."/>
            <person name="Rhodes N."/>
            <person name="Thang M."/>
            <person name="Chan C."/>
        </authorList>
    </citation>
    <scope>NUCLEOTIDE SEQUENCE</scope>
</reference>
<feature type="domain" description="AB hydrolase-1" evidence="2">
    <location>
        <begin position="103"/>
        <end position="201"/>
    </location>
</feature>
<dbReference type="AlphaFoldDB" id="A0A813F0J4"/>
<dbReference type="OrthoDB" id="408373at2759"/>
<organism evidence="3 4">
    <name type="scientific">Polarella glacialis</name>
    <name type="common">Dinoflagellate</name>
    <dbReference type="NCBI Taxonomy" id="89957"/>
    <lineage>
        <taxon>Eukaryota</taxon>
        <taxon>Sar</taxon>
        <taxon>Alveolata</taxon>
        <taxon>Dinophyceae</taxon>
        <taxon>Suessiales</taxon>
        <taxon>Suessiaceae</taxon>
        <taxon>Polarella</taxon>
    </lineage>
</organism>
<evidence type="ECO:0000256" key="1">
    <source>
        <dbReference type="SAM" id="MobiDB-lite"/>
    </source>
</evidence>
<feature type="compositionally biased region" description="Basic and acidic residues" evidence="1">
    <location>
        <begin position="9"/>
        <end position="37"/>
    </location>
</feature>
<dbReference type="PRINTS" id="PR00111">
    <property type="entry name" value="ABHYDROLASE"/>
</dbReference>
<evidence type="ECO:0000313" key="3">
    <source>
        <dbReference type="EMBL" id="CAE8606246.1"/>
    </source>
</evidence>
<dbReference type="SUPFAM" id="SSF53474">
    <property type="entry name" value="alpha/beta-Hydrolases"/>
    <property type="match status" value="1"/>
</dbReference>
<sequence length="271" mass="29298">MLPPPTAAEEAKPAPKEKKDEPAEEAKPAPKEEKDEPAGEAQPAPEEKKDEPAGEAKPAPEEKKDEPPSRPDPSRSGKRVRHAGAQLSYQVFGDRTSKNCLFFIHRVEGNSFSFFQNIPHFAKDYFVISFSVRSFGASMMDGDDAGLFEVKHFAGDVLAVLDAEEVTAPVVIVGHSFGGMSAVRMAMENPERVAAIVMSNTCVGFKDGEGADAMGKCILAVDPKIRIALAVEARPPSIDPERKSNEDRASILTSTSKAFIDKQPVLFSLMG</sequence>
<protein>
    <recommendedName>
        <fullName evidence="2">AB hydrolase-1 domain-containing protein</fullName>
    </recommendedName>
</protein>
<dbReference type="PANTHER" id="PTHR43798">
    <property type="entry name" value="MONOACYLGLYCEROL LIPASE"/>
    <property type="match status" value="1"/>
</dbReference>
<gene>
    <name evidence="3" type="ORF">PGLA1383_LOCUS24231</name>
</gene>
<keyword evidence="4" id="KW-1185">Reference proteome</keyword>
<dbReference type="Gene3D" id="3.40.50.1820">
    <property type="entry name" value="alpha/beta hydrolase"/>
    <property type="match status" value="1"/>
</dbReference>
<name>A0A813F0J4_POLGL</name>
<dbReference type="GO" id="GO:0016020">
    <property type="term" value="C:membrane"/>
    <property type="evidence" value="ECO:0007669"/>
    <property type="project" value="TreeGrafter"/>
</dbReference>
<evidence type="ECO:0000259" key="2">
    <source>
        <dbReference type="Pfam" id="PF00561"/>
    </source>
</evidence>
<dbReference type="PANTHER" id="PTHR43798:SF33">
    <property type="entry name" value="HYDROLASE, PUTATIVE (AFU_ORTHOLOGUE AFUA_2G14860)-RELATED"/>
    <property type="match status" value="1"/>
</dbReference>
<dbReference type="Proteomes" id="UP000654075">
    <property type="component" value="Unassembled WGS sequence"/>
</dbReference>
<dbReference type="InterPro" id="IPR029058">
    <property type="entry name" value="AB_hydrolase_fold"/>
</dbReference>
<comment type="caution">
    <text evidence="3">The sequence shown here is derived from an EMBL/GenBank/DDBJ whole genome shotgun (WGS) entry which is preliminary data.</text>
</comment>
<feature type="region of interest" description="Disordered" evidence="1">
    <location>
        <begin position="1"/>
        <end position="82"/>
    </location>
</feature>
<dbReference type="InterPro" id="IPR000073">
    <property type="entry name" value="AB_hydrolase_1"/>
</dbReference>
<dbReference type="Pfam" id="PF00561">
    <property type="entry name" value="Abhydrolase_1"/>
    <property type="match status" value="1"/>
</dbReference>
<evidence type="ECO:0000313" key="4">
    <source>
        <dbReference type="Proteomes" id="UP000654075"/>
    </source>
</evidence>
<dbReference type="InterPro" id="IPR050266">
    <property type="entry name" value="AB_hydrolase_sf"/>
</dbReference>